<dbReference type="EMBL" id="KB293995">
    <property type="protein sequence ID" value="ELU15105.1"/>
    <property type="molecule type" value="Genomic_DNA"/>
</dbReference>
<keyword evidence="3" id="KW-0378">Hydrolase</keyword>
<evidence type="ECO:0000256" key="3">
    <source>
        <dbReference type="ARBA" id="ARBA00022801"/>
    </source>
</evidence>
<reference evidence="5 7" key="2">
    <citation type="journal article" date="2013" name="Nature">
        <title>Insights into bilaterian evolution from three spiralian genomes.</title>
        <authorList>
            <person name="Simakov O."/>
            <person name="Marletaz F."/>
            <person name="Cho S.J."/>
            <person name="Edsinger-Gonzales E."/>
            <person name="Havlak P."/>
            <person name="Hellsten U."/>
            <person name="Kuo D.H."/>
            <person name="Larsson T."/>
            <person name="Lv J."/>
            <person name="Arendt D."/>
            <person name="Savage R."/>
            <person name="Osoegawa K."/>
            <person name="de Jong P."/>
            <person name="Grimwood J."/>
            <person name="Chapman J.A."/>
            <person name="Shapiro H."/>
            <person name="Aerts A."/>
            <person name="Otillar R.P."/>
            <person name="Terry A.Y."/>
            <person name="Boore J.L."/>
            <person name="Grigoriev I.V."/>
            <person name="Lindberg D.R."/>
            <person name="Seaver E.C."/>
            <person name="Weisblat D.A."/>
            <person name="Putnam N.H."/>
            <person name="Rokhsar D.S."/>
        </authorList>
    </citation>
    <scope>NUCLEOTIDE SEQUENCE</scope>
    <source>
        <strain evidence="5 7">I ESC-2004</strain>
    </source>
</reference>
<evidence type="ECO:0000313" key="6">
    <source>
        <dbReference type="EnsemblMetazoa" id="CapteP215951"/>
    </source>
</evidence>
<dbReference type="OMA" id="LGCGFRE"/>
<gene>
    <name evidence="5" type="ORF">CAPTEDRAFT_215951</name>
</gene>
<dbReference type="PROSITE" id="PS51421">
    <property type="entry name" value="RAS"/>
    <property type="match status" value="1"/>
</dbReference>
<dbReference type="STRING" id="283909.R7VHC9"/>
<dbReference type="InterPro" id="IPR027417">
    <property type="entry name" value="P-loop_NTPase"/>
</dbReference>
<evidence type="ECO:0000313" key="7">
    <source>
        <dbReference type="Proteomes" id="UP000014760"/>
    </source>
</evidence>
<evidence type="ECO:0000256" key="1">
    <source>
        <dbReference type="ARBA" id="ARBA00008344"/>
    </source>
</evidence>
<comment type="catalytic activity">
    <reaction evidence="4">
        <text>GTP + H2O = GDP + phosphate + H(+)</text>
        <dbReference type="Rhea" id="RHEA:19669"/>
        <dbReference type="ChEBI" id="CHEBI:15377"/>
        <dbReference type="ChEBI" id="CHEBI:15378"/>
        <dbReference type="ChEBI" id="CHEBI:37565"/>
        <dbReference type="ChEBI" id="CHEBI:43474"/>
        <dbReference type="ChEBI" id="CHEBI:58189"/>
        <dbReference type="EC" id="3.6.5.2"/>
    </reaction>
</comment>
<evidence type="ECO:0000256" key="4">
    <source>
        <dbReference type="ARBA" id="ARBA00048098"/>
    </source>
</evidence>
<dbReference type="InterPro" id="IPR051065">
    <property type="entry name" value="Ras-related_GTPase"/>
</dbReference>
<dbReference type="HOGENOM" id="CLU_041217_9_7_1"/>
<keyword evidence="7" id="KW-1185">Reference proteome</keyword>
<dbReference type="InterPro" id="IPR001806">
    <property type="entry name" value="Small_GTPase"/>
</dbReference>
<dbReference type="AlphaFoldDB" id="R7VHC9"/>
<dbReference type="SMART" id="SM00173">
    <property type="entry name" value="RAS"/>
    <property type="match status" value="1"/>
</dbReference>
<dbReference type="SUPFAM" id="SSF52540">
    <property type="entry name" value="P-loop containing nucleoside triphosphate hydrolases"/>
    <property type="match status" value="1"/>
</dbReference>
<dbReference type="Proteomes" id="UP000014760">
    <property type="component" value="Unassembled WGS sequence"/>
</dbReference>
<dbReference type="PANTHER" id="PTHR45704">
    <property type="entry name" value="RAS-LIKE FAMILY MEMBER 11"/>
    <property type="match status" value="1"/>
</dbReference>
<sequence>MKWKTHAPHLKVEVDKCMFMDTFVAFHQTSFKYVAFVVRYLTKRFIGEYDANKEMLYTHKTTYEGNELNIDILDTANDGGEELLSTHVTWADGIVLLYSVTDRSSLSRLDYLHSFIAHARRHSDGIPLMMVGNKTDQAFARQIPSSETSTLSKKYECSCQEISIAESKDGVLGVMEGLFKLIKKELSQDGFGRKSTFNNVRRVFKKKVTRSRSDSFFR</sequence>
<reference evidence="7" key="1">
    <citation type="submission" date="2012-12" db="EMBL/GenBank/DDBJ databases">
        <authorList>
            <person name="Hellsten U."/>
            <person name="Grimwood J."/>
            <person name="Chapman J.A."/>
            <person name="Shapiro H."/>
            <person name="Aerts A."/>
            <person name="Otillar R.P."/>
            <person name="Terry A.Y."/>
            <person name="Boore J.L."/>
            <person name="Simakov O."/>
            <person name="Marletaz F."/>
            <person name="Cho S.-J."/>
            <person name="Edsinger-Gonzales E."/>
            <person name="Havlak P."/>
            <person name="Kuo D.-H."/>
            <person name="Larsson T."/>
            <person name="Lv J."/>
            <person name="Arendt D."/>
            <person name="Savage R."/>
            <person name="Osoegawa K."/>
            <person name="de Jong P."/>
            <person name="Lindberg D.R."/>
            <person name="Seaver E.C."/>
            <person name="Weisblat D.A."/>
            <person name="Putnam N.H."/>
            <person name="Grigoriev I.V."/>
            <person name="Rokhsar D.S."/>
        </authorList>
    </citation>
    <scope>NUCLEOTIDE SEQUENCE</scope>
    <source>
        <strain evidence="7">I ESC-2004</strain>
    </source>
</reference>
<reference evidence="6" key="3">
    <citation type="submission" date="2015-06" db="UniProtKB">
        <authorList>
            <consortium name="EnsemblMetazoa"/>
        </authorList>
    </citation>
    <scope>IDENTIFICATION</scope>
</reference>
<name>R7VHC9_CAPTE</name>
<organism evidence="5">
    <name type="scientific">Capitella teleta</name>
    <name type="common">Polychaete worm</name>
    <dbReference type="NCBI Taxonomy" id="283909"/>
    <lineage>
        <taxon>Eukaryota</taxon>
        <taxon>Metazoa</taxon>
        <taxon>Spiralia</taxon>
        <taxon>Lophotrochozoa</taxon>
        <taxon>Annelida</taxon>
        <taxon>Polychaeta</taxon>
        <taxon>Sedentaria</taxon>
        <taxon>Scolecida</taxon>
        <taxon>Capitellidae</taxon>
        <taxon>Capitella</taxon>
    </lineage>
</organism>
<dbReference type="EnsemblMetazoa" id="CapteT215951">
    <property type="protein sequence ID" value="CapteP215951"/>
    <property type="gene ID" value="CapteG215951"/>
</dbReference>
<protein>
    <recommendedName>
        <fullName evidence="2">small monomeric GTPase</fullName>
        <ecNumber evidence="2">3.6.5.2</ecNumber>
    </recommendedName>
</protein>
<dbReference type="Pfam" id="PF00071">
    <property type="entry name" value="Ras"/>
    <property type="match status" value="1"/>
</dbReference>
<dbReference type="EMBL" id="AMQN01004615">
    <property type="status" value="NOT_ANNOTATED_CDS"/>
    <property type="molecule type" value="Genomic_DNA"/>
</dbReference>
<evidence type="ECO:0000256" key="2">
    <source>
        <dbReference type="ARBA" id="ARBA00011984"/>
    </source>
</evidence>
<dbReference type="SMART" id="SM00175">
    <property type="entry name" value="RAB"/>
    <property type="match status" value="1"/>
</dbReference>
<comment type="similarity">
    <text evidence="1">Belongs to the small GTPase superfamily. Ras family.</text>
</comment>
<dbReference type="GO" id="GO:0005525">
    <property type="term" value="F:GTP binding"/>
    <property type="evidence" value="ECO:0007669"/>
    <property type="project" value="InterPro"/>
</dbReference>
<proteinExistence type="inferred from homology"/>
<accession>R7VHC9</accession>
<dbReference type="Gene3D" id="3.40.50.300">
    <property type="entry name" value="P-loop containing nucleotide triphosphate hydrolases"/>
    <property type="match status" value="1"/>
</dbReference>
<dbReference type="EC" id="3.6.5.2" evidence="2"/>
<dbReference type="OrthoDB" id="18798at2759"/>
<dbReference type="GO" id="GO:0003925">
    <property type="term" value="F:G protein activity"/>
    <property type="evidence" value="ECO:0007669"/>
    <property type="project" value="UniProtKB-EC"/>
</dbReference>
<dbReference type="PROSITE" id="PS51419">
    <property type="entry name" value="RAB"/>
    <property type="match status" value="1"/>
</dbReference>
<evidence type="ECO:0000313" key="5">
    <source>
        <dbReference type="EMBL" id="ELU15105.1"/>
    </source>
</evidence>